<comment type="caution">
    <text evidence="2">The sequence shown here is derived from an EMBL/GenBank/DDBJ whole genome shotgun (WGS) entry which is preliminary data.</text>
</comment>
<protein>
    <recommendedName>
        <fullName evidence="1">Methyltransferase domain-containing protein</fullName>
    </recommendedName>
</protein>
<dbReference type="Pfam" id="PF13649">
    <property type="entry name" value="Methyltransf_25"/>
    <property type="match status" value="1"/>
</dbReference>
<evidence type="ECO:0000259" key="1">
    <source>
        <dbReference type="Pfam" id="PF13649"/>
    </source>
</evidence>
<evidence type="ECO:0000313" key="2">
    <source>
        <dbReference type="EMBL" id="GAB0056961.1"/>
    </source>
</evidence>
<dbReference type="InterPro" id="IPR041698">
    <property type="entry name" value="Methyltransf_25"/>
</dbReference>
<accession>A0ABQ0C7V6</accession>
<dbReference type="EMBL" id="BAAFGK010000004">
    <property type="protein sequence ID" value="GAB0056961.1"/>
    <property type="molecule type" value="Genomic_DNA"/>
</dbReference>
<dbReference type="PANTHER" id="PTHR43591">
    <property type="entry name" value="METHYLTRANSFERASE"/>
    <property type="match status" value="1"/>
</dbReference>
<dbReference type="CDD" id="cd02440">
    <property type="entry name" value="AdoMet_MTases"/>
    <property type="match status" value="1"/>
</dbReference>
<keyword evidence="3" id="KW-1185">Reference proteome</keyword>
<dbReference type="SUPFAM" id="SSF53335">
    <property type="entry name" value="S-adenosyl-L-methionine-dependent methyltransferases"/>
    <property type="match status" value="1"/>
</dbReference>
<name>A0ABQ0C7V6_9PROT</name>
<dbReference type="InterPro" id="IPR029063">
    <property type="entry name" value="SAM-dependent_MTases_sf"/>
</dbReference>
<sequence length="188" mass="21075">MLEIGCGSCSNLWMVAREGFEAHGIDLSSEAIELGHRMMAHWGVSGELKVGSMTELPYPDESMDVVLDVFSSYCLPETDFRQCLAEVVRVLKPGGLFFSYSPSMASDAFRNHAPARKIDEYTLGGILRTTSPYFGNDHPFRFISPDHYQEVLTACGLVMTDCERVGRSYRQMQEYFEFVVITASRGSN</sequence>
<reference evidence="2 3" key="1">
    <citation type="submission" date="2024-09" db="EMBL/GenBank/DDBJ databases">
        <title>Draft genome sequence of Candidatus Magnetaquicoccaceae bacterium FCR-1.</title>
        <authorList>
            <person name="Shimoshige H."/>
            <person name="Shimamura S."/>
            <person name="Taoka A."/>
            <person name="Kobayashi H."/>
            <person name="Maekawa T."/>
        </authorList>
    </citation>
    <scope>NUCLEOTIDE SEQUENCE [LARGE SCALE GENOMIC DNA]</scope>
    <source>
        <strain evidence="2 3">FCR-1</strain>
    </source>
</reference>
<evidence type="ECO:0000313" key="3">
    <source>
        <dbReference type="Proteomes" id="UP001628193"/>
    </source>
</evidence>
<gene>
    <name evidence="2" type="ORF">SIID45300_01279</name>
</gene>
<dbReference type="Proteomes" id="UP001628193">
    <property type="component" value="Unassembled WGS sequence"/>
</dbReference>
<proteinExistence type="predicted"/>
<organism evidence="2 3">
    <name type="scientific">Candidatus Magnetaquiglobus chichijimensis</name>
    <dbReference type="NCBI Taxonomy" id="3141448"/>
    <lineage>
        <taxon>Bacteria</taxon>
        <taxon>Pseudomonadati</taxon>
        <taxon>Pseudomonadota</taxon>
        <taxon>Magnetococcia</taxon>
        <taxon>Magnetococcales</taxon>
        <taxon>Candidatus Magnetaquicoccaceae</taxon>
        <taxon>Candidatus Magnetaquiglobus</taxon>
    </lineage>
</organism>
<dbReference type="Gene3D" id="3.40.50.150">
    <property type="entry name" value="Vaccinia Virus protein VP39"/>
    <property type="match status" value="1"/>
</dbReference>
<feature type="domain" description="Methyltransferase" evidence="1">
    <location>
        <begin position="2"/>
        <end position="95"/>
    </location>
</feature>